<keyword evidence="1" id="KW-0195">Cyclin</keyword>
<reference evidence="3 4" key="2">
    <citation type="journal article" date="2019" name="G3 (Bethesda)">
        <title>Hybrid Assembly of the Genome of the Entomopathogenic Nematode Steinernema carpocapsae Identifies the X-Chromosome.</title>
        <authorList>
            <person name="Serra L."/>
            <person name="Macchietto M."/>
            <person name="Macias-Munoz A."/>
            <person name="McGill C.J."/>
            <person name="Rodriguez I.M."/>
            <person name="Rodriguez B."/>
            <person name="Murad R."/>
            <person name="Mortazavi A."/>
        </authorList>
    </citation>
    <scope>NUCLEOTIDE SEQUENCE [LARGE SCALE GENOMIC DNA]</scope>
    <source>
        <strain evidence="3 4">ALL</strain>
    </source>
</reference>
<protein>
    <recommendedName>
        <fullName evidence="2">Cyclin C-terminal domain-containing protein</fullName>
    </recommendedName>
</protein>
<dbReference type="Proteomes" id="UP000298663">
    <property type="component" value="Unassembled WGS sequence"/>
</dbReference>
<comment type="caution">
    <text evidence="3">The sequence shown here is derived from an EMBL/GenBank/DDBJ whole genome shotgun (WGS) entry which is preliminary data.</text>
</comment>
<dbReference type="InterPro" id="IPR036915">
    <property type="entry name" value="Cyclin-like_sf"/>
</dbReference>
<name>A0A4U5MC79_STECR</name>
<dbReference type="SUPFAM" id="SSF47954">
    <property type="entry name" value="Cyclin-like"/>
    <property type="match status" value="2"/>
</dbReference>
<dbReference type="Pfam" id="PF02984">
    <property type="entry name" value="Cyclin_C"/>
    <property type="match status" value="1"/>
</dbReference>
<organism evidence="3 4">
    <name type="scientific">Steinernema carpocapsae</name>
    <name type="common">Entomopathogenic nematode</name>
    <dbReference type="NCBI Taxonomy" id="34508"/>
    <lineage>
        <taxon>Eukaryota</taxon>
        <taxon>Metazoa</taxon>
        <taxon>Ecdysozoa</taxon>
        <taxon>Nematoda</taxon>
        <taxon>Chromadorea</taxon>
        <taxon>Rhabditida</taxon>
        <taxon>Tylenchina</taxon>
        <taxon>Panagrolaimomorpha</taxon>
        <taxon>Strongyloidoidea</taxon>
        <taxon>Steinernematidae</taxon>
        <taxon>Steinernema</taxon>
    </lineage>
</organism>
<evidence type="ECO:0000256" key="1">
    <source>
        <dbReference type="ARBA" id="ARBA00023127"/>
    </source>
</evidence>
<dbReference type="AlphaFoldDB" id="A0A4U5MC79"/>
<dbReference type="PANTHER" id="PTHR10177">
    <property type="entry name" value="CYCLINS"/>
    <property type="match status" value="1"/>
</dbReference>
<dbReference type="Gene3D" id="1.10.472.10">
    <property type="entry name" value="Cyclin-like"/>
    <property type="match status" value="2"/>
</dbReference>
<dbReference type="EMBL" id="AZBU02000008">
    <property type="protein sequence ID" value="TKR66736.1"/>
    <property type="molecule type" value="Genomic_DNA"/>
</dbReference>
<evidence type="ECO:0000259" key="2">
    <source>
        <dbReference type="SMART" id="SM01332"/>
    </source>
</evidence>
<sequence length="321" mass="36350">MSGCTDPSAEHSMMATETPGILSGAGDSLVPSKETKALTEKPVEVKKKFAEDNEFYSYFQDREEKFVVSDYCSRQPAVGASKRASLVNWLIENKALFGMCIGQIFQAVKLFDFILSSAKEPLRRHDRNALFIACAIVAAKFDDIENGFVVTDYECVRQWRIFDVKRVQKMEAVVLQSCRYDTRIPTAFNFLERHLNVAESDVLAFMLARYILELSLLFGCFIPVPESLKADAALALAMRIHGQPWDVFVKTQSSYNQDGIEEVMEGLNQMLRRRPKDLQKLQATQKRYSDEKYLNVASLGPLMSVLPLQAPVLVSPRKRLI</sequence>
<proteinExistence type="predicted"/>
<dbReference type="SMART" id="SM01332">
    <property type="entry name" value="Cyclin_C"/>
    <property type="match status" value="1"/>
</dbReference>
<dbReference type="Pfam" id="PF00134">
    <property type="entry name" value="Cyclin_N"/>
    <property type="match status" value="1"/>
</dbReference>
<dbReference type="InterPro" id="IPR039361">
    <property type="entry name" value="Cyclin"/>
</dbReference>
<dbReference type="OrthoDB" id="5590282at2759"/>
<accession>A0A4U5MC79</accession>
<feature type="domain" description="Cyclin C-terminal" evidence="2">
    <location>
        <begin position="185"/>
        <end position="302"/>
    </location>
</feature>
<evidence type="ECO:0000313" key="3">
    <source>
        <dbReference type="EMBL" id="TKR66736.1"/>
    </source>
</evidence>
<evidence type="ECO:0000313" key="4">
    <source>
        <dbReference type="Proteomes" id="UP000298663"/>
    </source>
</evidence>
<dbReference type="InterPro" id="IPR004367">
    <property type="entry name" value="Cyclin_C-dom"/>
</dbReference>
<reference evidence="3 4" key="1">
    <citation type="journal article" date="2015" name="Genome Biol.">
        <title>Comparative genomics of Steinernema reveals deeply conserved gene regulatory networks.</title>
        <authorList>
            <person name="Dillman A.R."/>
            <person name="Macchietto M."/>
            <person name="Porter C.F."/>
            <person name="Rogers A."/>
            <person name="Williams B."/>
            <person name="Antoshechkin I."/>
            <person name="Lee M.M."/>
            <person name="Goodwin Z."/>
            <person name="Lu X."/>
            <person name="Lewis E.E."/>
            <person name="Goodrich-Blair H."/>
            <person name="Stock S.P."/>
            <person name="Adams B.J."/>
            <person name="Sternberg P.W."/>
            <person name="Mortazavi A."/>
        </authorList>
    </citation>
    <scope>NUCLEOTIDE SEQUENCE [LARGE SCALE GENOMIC DNA]</scope>
    <source>
        <strain evidence="3 4">ALL</strain>
    </source>
</reference>
<gene>
    <name evidence="3" type="ORF">L596_022983</name>
</gene>
<dbReference type="STRING" id="34508.A0A4U5MC79"/>
<keyword evidence="4" id="KW-1185">Reference proteome</keyword>
<dbReference type="InterPro" id="IPR006671">
    <property type="entry name" value="Cyclin_N"/>
</dbReference>